<dbReference type="InterPro" id="IPR003661">
    <property type="entry name" value="HisK_dim/P_dom"/>
</dbReference>
<dbReference type="SUPFAM" id="SSF55874">
    <property type="entry name" value="ATPase domain of HSP90 chaperone/DNA topoisomerase II/histidine kinase"/>
    <property type="match status" value="1"/>
</dbReference>
<dbReference type="SUPFAM" id="SSF55785">
    <property type="entry name" value="PYP-like sensor domain (PAS domain)"/>
    <property type="match status" value="1"/>
</dbReference>
<dbReference type="InterPro" id="IPR036890">
    <property type="entry name" value="HATPase_C_sf"/>
</dbReference>
<dbReference type="PANTHER" id="PTHR45453">
    <property type="entry name" value="PHOSPHATE REGULON SENSOR PROTEIN PHOR"/>
    <property type="match status" value="1"/>
</dbReference>
<dbReference type="InterPro" id="IPR036097">
    <property type="entry name" value="HisK_dim/P_sf"/>
</dbReference>
<dbReference type="SMART" id="SM00091">
    <property type="entry name" value="PAS"/>
    <property type="match status" value="1"/>
</dbReference>
<keyword evidence="8" id="KW-1133">Transmembrane helix</keyword>
<dbReference type="PROSITE" id="PS50109">
    <property type="entry name" value="HIS_KIN"/>
    <property type="match status" value="1"/>
</dbReference>
<dbReference type="Pfam" id="PF00989">
    <property type="entry name" value="PAS"/>
    <property type="match status" value="1"/>
</dbReference>
<reference evidence="12 13" key="1">
    <citation type="journal article" date="2015" name="Nature">
        <title>rRNA introns, odd ribosomes, and small enigmatic genomes across a large radiation of phyla.</title>
        <authorList>
            <person name="Brown C.T."/>
            <person name="Hug L.A."/>
            <person name="Thomas B.C."/>
            <person name="Sharon I."/>
            <person name="Castelle C.J."/>
            <person name="Singh A."/>
            <person name="Wilkins M.J."/>
            <person name="Williams K.H."/>
            <person name="Banfield J.F."/>
        </authorList>
    </citation>
    <scope>NUCLEOTIDE SEQUENCE [LARGE SCALE GENOMIC DNA]</scope>
</reference>
<sequence length="494" mass="54629">MIVRMDSNLASQPQMAQSVLVAPKTSRSSLFELFVKNNSVLALGGTIFSLGLVIFSGGLNSPFFFTLYLVPLLARVNQRLINPLGVAILESLVILTLFLLEGETEALAANYFKSAFAVASPVLAGYLVTWRMKKIASLQLAKEKLSSEKEIMQYLQLLSAEKAQLEEVLHSIDDGVLVTDKNGQVFLASRKALELLNTALAKIKGKIIEEVLPLGNLKEGKINLRSLDGEISHINVRNFPLKDENNQVKGEIYVLRDVTKADQLEEMKLDFVSSVAHQLRTPITTIRSYLAVLSESVVKKLETEDRELLNRAMIVVNQLATLVENLLNVMKIEKGRLNVEAKPLSLEPIIEETIAALAVIAQQQEVKLTFENPPADFPKVKGDSYLIKEVLTNLIINGINFNHRGGWVIISLQKESQSVIVHIRDNGKGIPPQSIPYLFNRFYKVSNEYIMESKGVGLGLYISQAIVQALGGKIWVNSIEGKGTTFSFSLSLAV</sequence>
<dbReference type="Gene3D" id="3.30.450.20">
    <property type="entry name" value="PAS domain"/>
    <property type="match status" value="1"/>
</dbReference>
<evidence type="ECO:0000259" key="10">
    <source>
        <dbReference type="PROSITE" id="PS50112"/>
    </source>
</evidence>
<evidence type="ECO:0000256" key="5">
    <source>
        <dbReference type="ARBA" id="ARBA00022777"/>
    </source>
</evidence>
<keyword evidence="5 12" id="KW-0418">Kinase</keyword>
<dbReference type="PROSITE" id="PS50113">
    <property type="entry name" value="PAC"/>
    <property type="match status" value="1"/>
</dbReference>
<dbReference type="Gene3D" id="1.10.287.130">
    <property type="match status" value="1"/>
</dbReference>
<comment type="caution">
    <text evidence="12">The sequence shown here is derived from an EMBL/GenBank/DDBJ whole genome shotgun (WGS) entry which is preliminary data.</text>
</comment>
<dbReference type="InterPro" id="IPR003594">
    <property type="entry name" value="HATPase_dom"/>
</dbReference>
<dbReference type="InterPro" id="IPR004358">
    <property type="entry name" value="Sig_transdc_His_kin-like_C"/>
</dbReference>
<feature type="domain" description="Histidine kinase" evidence="9">
    <location>
        <begin position="274"/>
        <end position="494"/>
    </location>
</feature>
<dbReference type="Pfam" id="PF02518">
    <property type="entry name" value="HATPase_c"/>
    <property type="match status" value="1"/>
</dbReference>
<evidence type="ECO:0000256" key="8">
    <source>
        <dbReference type="SAM" id="Phobius"/>
    </source>
</evidence>
<dbReference type="PANTHER" id="PTHR45453:SF1">
    <property type="entry name" value="PHOSPHATE REGULON SENSOR PROTEIN PHOR"/>
    <property type="match status" value="1"/>
</dbReference>
<feature type="transmembrane region" description="Helical" evidence="8">
    <location>
        <begin position="40"/>
        <end position="68"/>
    </location>
</feature>
<dbReference type="GO" id="GO:0000155">
    <property type="term" value="F:phosphorelay sensor kinase activity"/>
    <property type="evidence" value="ECO:0007669"/>
    <property type="project" value="InterPro"/>
</dbReference>
<keyword evidence="6" id="KW-0902">Two-component regulatory system</keyword>
<evidence type="ECO:0000259" key="11">
    <source>
        <dbReference type="PROSITE" id="PS50113"/>
    </source>
</evidence>
<dbReference type="GO" id="GO:0005886">
    <property type="term" value="C:plasma membrane"/>
    <property type="evidence" value="ECO:0007669"/>
    <property type="project" value="TreeGrafter"/>
</dbReference>
<dbReference type="InterPro" id="IPR035965">
    <property type="entry name" value="PAS-like_dom_sf"/>
</dbReference>
<dbReference type="InterPro" id="IPR000700">
    <property type="entry name" value="PAS-assoc_C"/>
</dbReference>
<dbReference type="FunFam" id="3.30.565.10:FF:000006">
    <property type="entry name" value="Sensor histidine kinase WalK"/>
    <property type="match status" value="1"/>
</dbReference>
<dbReference type="SMART" id="SM00388">
    <property type="entry name" value="HisKA"/>
    <property type="match status" value="1"/>
</dbReference>
<dbReference type="AlphaFoldDB" id="A0A0G0WDG9"/>
<dbReference type="GO" id="GO:0016036">
    <property type="term" value="P:cellular response to phosphate starvation"/>
    <property type="evidence" value="ECO:0007669"/>
    <property type="project" value="TreeGrafter"/>
</dbReference>
<dbReference type="Proteomes" id="UP000034601">
    <property type="component" value="Unassembled WGS sequence"/>
</dbReference>
<dbReference type="EMBL" id="LCAB01000016">
    <property type="protein sequence ID" value="KKR82300.1"/>
    <property type="molecule type" value="Genomic_DNA"/>
</dbReference>
<keyword evidence="8" id="KW-0812">Transmembrane</keyword>
<evidence type="ECO:0000256" key="2">
    <source>
        <dbReference type="ARBA" id="ARBA00012438"/>
    </source>
</evidence>
<dbReference type="GO" id="GO:0006355">
    <property type="term" value="P:regulation of DNA-templated transcription"/>
    <property type="evidence" value="ECO:0007669"/>
    <property type="project" value="InterPro"/>
</dbReference>
<keyword evidence="7 8" id="KW-0472">Membrane</keyword>
<dbReference type="PROSITE" id="PS50112">
    <property type="entry name" value="PAS"/>
    <property type="match status" value="1"/>
</dbReference>
<dbReference type="InterPro" id="IPR005467">
    <property type="entry name" value="His_kinase_dom"/>
</dbReference>
<dbReference type="InterPro" id="IPR000014">
    <property type="entry name" value="PAS"/>
</dbReference>
<dbReference type="Gene3D" id="3.30.565.10">
    <property type="entry name" value="Histidine kinase-like ATPase, C-terminal domain"/>
    <property type="match status" value="1"/>
</dbReference>
<keyword evidence="4" id="KW-0808">Transferase</keyword>
<organism evidence="12 13">
    <name type="scientific">Candidatus Daviesbacteria bacterium GW2011_GWA2_40_9</name>
    <dbReference type="NCBI Taxonomy" id="1618424"/>
    <lineage>
        <taxon>Bacteria</taxon>
        <taxon>Candidatus Daviesiibacteriota</taxon>
    </lineage>
</organism>
<evidence type="ECO:0000313" key="12">
    <source>
        <dbReference type="EMBL" id="KKR82300.1"/>
    </source>
</evidence>
<accession>A0A0G0WDG9</accession>
<dbReference type="CDD" id="cd00075">
    <property type="entry name" value="HATPase"/>
    <property type="match status" value="1"/>
</dbReference>
<evidence type="ECO:0000313" key="13">
    <source>
        <dbReference type="Proteomes" id="UP000034601"/>
    </source>
</evidence>
<comment type="catalytic activity">
    <reaction evidence="1">
        <text>ATP + protein L-histidine = ADP + protein N-phospho-L-histidine.</text>
        <dbReference type="EC" id="2.7.13.3"/>
    </reaction>
</comment>
<dbReference type="InterPro" id="IPR050351">
    <property type="entry name" value="BphY/WalK/GraS-like"/>
</dbReference>
<dbReference type="GO" id="GO:0004721">
    <property type="term" value="F:phosphoprotein phosphatase activity"/>
    <property type="evidence" value="ECO:0007669"/>
    <property type="project" value="TreeGrafter"/>
</dbReference>
<dbReference type="SUPFAM" id="SSF47384">
    <property type="entry name" value="Homodimeric domain of signal transducing histidine kinase"/>
    <property type="match status" value="1"/>
</dbReference>
<evidence type="ECO:0000256" key="3">
    <source>
        <dbReference type="ARBA" id="ARBA00022553"/>
    </source>
</evidence>
<feature type="transmembrane region" description="Helical" evidence="8">
    <location>
        <begin position="80"/>
        <end position="99"/>
    </location>
</feature>
<evidence type="ECO:0000256" key="7">
    <source>
        <dbReference type="ARBA" id="ARBA00023136"/>
    </source>
</evidence>
<evidence type="ECO:0000256" key="4">
    <source>
        <dbReference type="ARBA" id="ARBA00022679"/>
    </source>
</evidence>
<feature type="domain" description="PAS" evidence="10">
    <location>
        <begin position="161"/>
        <end position="206"/>
    </location>
</feature>
<name>A0A0G0WDG9_9BACT</name>
<dbReference type="CDD" id="cd00082">
    <property type="entry name" value="HisKA"/>
    <property type="match status" value="1"/>
</dbReference>
<keyword evidence="3" id="KW-0597">Phosphoprotein</keyword>
<dbReference type="SMART" id="SM00387">
    <property type="entry name" value="HATPase_c"/>
    <property type="match status" value="1"/>
</dbReference>
<gene>
    <name evidence="12" type="ORF">UU29_C0016G0011</name>
</gene>
<proteinExistence type="predicted"/>
<evidence type="ECO:0000256" key="6">
    <source>
        <dbReference type="ARBA" id="ARBA00023012"/>
    </source>
</evidence>
<dbReference type="CDD" id="cd00130">
    <property type="entry name" value="PAS"/>
    <property type="match status" value="1"/>
</dbReference>
<feature type="domain" description="PAC" evidence="11">
    <location>
        <begin position="218"/>
        <end position="270"/>
    </location>
</feature>
<evidence type="ECO:0000256" key="1">
    <source>
        <dbReference type="ARBA" id="ARBA00000085"/>
    </source>
</evidence>
<dbReference type="PRINTS" id="PR00344">
    <property type="entry name" value="BCTRLSENSOR"/>
</dbReference>
<dbReference type="EC" id="2.7.13.3" evidence="2"/>
<dbReference type="InterPro" id="IPR013767">
    <property type="entry name" value="PAS_fold"/>
</dbReference>
<dbReference type="Pfam" id="PF00512">
    <property type="entry name" value="HisKA"/>
    <property type="match status" value="1"/>
</dbReference>
<feature type="transmembrane region" description="Helical" evidence="8">
    <location>
        <begin position="111"/>
        <end position="130"/>
    </location>
</feature>
<evidence type="ECO:0000259" key="9">
    <source>
        <dbReference type="PROSITE" id="PS50109"/>
    </source>
</evidence>
<protein>
    <recommendedName>
        <fullName evidence="2">histidine kinase</fullName>
        <ecNumber evidence="2">2.7.13.3</ecNumber>
    </recommendedName>
</protein>